<dbReference type="GeneID" id="5543050"/>
<dbReference type="GO" id="GO:0003713">
    <property type="term" value="F:transcription coactivator activity"/>
    <property type="evidence" value="ECO:0007669"/>
    <property type="project" value="InterPro"/>
</dbReference>
<dbReference type="Pfam" id="PF10163">
    <property type="entry name" value="EnY2"/>
    <property type="match status" value="1"/>
</dbReference>
<dbReference type="InterPro" id="IPR038212">
    <property type="entry name" value="TF_EnY2_sf"/>
</dbReference>
<protein>
    <submittedName>
        <fullName evidence="3">Uncharacterized protein</fullName>
    </submittedName>
</protein>
<organism evidence="4">
    <name type="scientific">Vanderwaltozyma polyspora (strain ATCC 22028 / DSM 70294 / BCRC 21397 / CBS 2163 / NBRC 10782 / NRRL Y-8283 / UCD 57-17)</name>
    <name type="common">Kluyveromyces polysporus</name>
    <dbReference type="NCBI Taxonomy" id="436907"/>
    <lineage>
        <taxon>Eukaryota</taxon>
        <taxon>Fungi</taxon>
        <taxon>Dikarya</taxon>
        <taxon>Ascomycota</taxon>
        <taxon>Saccharomycotina</taxon>
        <taxon>Saccharomycetes</taxon>
        <taxon>Saccharomycetales</taxon>
        <taxon>Saccharomycetaceae</taxon>
        <taxon>Vanderwaltozyma</taxon>
    </lineage>
</organism>
<proteinExistence type="predicted"/>
<dbReference type="GO" id="GO:0006325">
    <property type="term" value="P:chromatin organization"/>
    <property type="evidence" value="ECO:0007669"/>
    <property type="project" value="UniProtKB-KW"/>
</dbReference>
<name>A7TRW8_VANPO</name>
<dbReference type="GO" id="GO:0005643">
    <property type="term" value="C:nuclear pore"/>
    <property type="evidence" value="ECO:0007669"/>
    <property type="project" value="InterPro"/>
</dbReference>
<dbReference type="AlphaFoldDB" id="A7TRW8"/>
<keyword evidence="2" id="KW-0653">Protein transport</keyword>
<dbReference type="Proteomes" id="UP000000267">
    <property type="component" value="Unassembled WGS sequence"/>
</dbReference>
<keyword evidence="4" id="KW-1185">Reference proteome</keyword>
<dbReference type="GO" id="GO:0015031">
    <property type="term" value="P:protein transport"/>
    <property type="evidence" value="ECO:0007669"/>
    <property type="project" value="UniProtKB-KW"/>
</dbReference>
<dbReference type="KEGG" id="vpo:Kpol_376p18"/>
<dbReference type="InterPro" id="IPR018783">
    <property type="entry name" value="TF_ENY2"/>
</dbReference>
<keyword evidence="2" id="KW-0813">Transport</keyword>
<dbReference type="OrthoDB" id="6221744at2759"/>
<evidence type="ECO:0000256" key="2">
    <source>
        <dbReference type="ARBA" id="ARBA00023010"/>
    </source>
</evidence>
<evidence type="ECO:0000256" key="1">
    <source>
        <dbReference type="ARBA" id="ARBA00022853"/>
    </source>
</evidence>
<keyword evidence="1" id="KW-0156">Chromatin regulator</keyword>
<reference evidence="3 4" key="1">
    <citation type="journal article" date="2007" name="Proc. Natl. Acad. Sci. U.S.A.">
        <title>Independent sorting-out of thousands of duplicated gene pairs in two yeast species descended from a whole-genome duplication.</title>
        <authorList>
            <person name="Scannell D.R."/>
            <person name="Frank A.C."/>
            <person name="Conant G.C."/>
            <person name="Byrne K.P."/>
            <person name="Woolfit M."/>
            <person name="Wolfe K.H."/>
        </authorList>
    </citation>
    <scope>NUCLEOTIDE SEQUENCE [LARGE SCALE GENOMIC DNA]</scope>
    <source>
        <strain evidence="4">ATCC 22028 / DSM 70294 / BCRC 21397 / CBS 2163 / NBRC 10782 / NRRL Y-8283 / UCD 57-17</strain>
    </source>
</reference>
<dbReference type="Gene3D" id="1.10.246.140">
    <property type="match status" value="1"/>
</dbReference>
<dbReference type="InParanoid" id="A7TRW8"/>
<evidence type="ECO:0000313" key="4">
    <source>
        <dbReference type="Proteomes" id="UP000000267"/>
    </source>
</evidence>
<dbReference type="GO" id="GO:0006406">
    <property type="term" value="P:mRNA export from nucleus"/>
    <property type="evidence" value="ECO:0007669"/>
    <property type="project" value="InterPro"/>
</dbReference>
<evidence type="ECO:0000313" key="3">
    <source>
        <dbReference type="EMBL" id="EDO15005.1"/>
    </source>
</evidence>
<sequence length="52" mass="5873">MTVSEITSSGSNKYSQILENVEPKALELVSNSTKESILKQLREFLEEIVETE</sequence>
<dbReference type="EMBL" id="DS480489">
    <property type="protein sequence ID" value="EDO15005.1"/>
    <property type="molecule type" value="Genomic_DNA"/>
</dbReference>
<dbReference type="FunCoup" id="A7TRW8">
    <property type="interactions" value="368"/>
</dbReference>
<dbReference type="RefSeq" id="XP_001642863.1">
    <property type="nucleotide sequence ID" value="XM_001642813.1"/>
</dbReference>
<gene>
    <name evidence="3" type="ORF">Kpol_376p18</name>
</gene>
<keyword evidence="2" id="KW-0811">Translocation</keyword>
<dbReference type="HOGENOM" id="CLU_3089050_0_0_1"/>
<accession>A7TRW8</accession>
<dbReference type="PhylomeDB" id="A7TRW8"/>
<dbReference type="GO" id="GO:0000124">
    <property type="term" value="C:SAGA complex"/>
    <property type="evidence" value="ECO:0007669"/>
    <property type="project" value="InterPro"/>
</dbReference>